<comment type="caution">
    <text evidence="1">The sequence shown here is derived from an EMBL/GenBank/DDBJ whole genome shotgun (WGS) entry which is preliminary data.</text>
</comment>
<evidence type="ECO:0000313" key="2">
    <source>
        <dbReference type="Proteomes" id="UP001207468"/>
    </source>
</evidence>
<organism evidence="1 2">
    <name type="scientific">Russula earlei</name>
    <dbReference type="NCBI Taxonomy" id="71964"/>
    <lineage>
        <taxon>Eukaryota</taxon>
        <taxon>Fungi</taxon>
        <taxon>Dikarya</taxon>
        <taxon>Basidiomycota</taxon>
        <taxon>Agaricomycotina</taxon>
        <taxon>Agaricomycetes</taxon>
        <taxon>Russulales</taxon>
        <taxon>Russulaceae</taxon>
        <taxon>Russula</taxon>
    </lineage>
</organism>
<name>A0ACC0TXZ2_9AGAM</name>
<gene>
    <name evidence="1" type="ORF">F5148DRAFT_1290484</name>
</gene>
<evidence type="ECO:0000313" key="1">
    <source>
        <dbReference type="EMBL" id="KAI9450919.1"/>
    </source>
</evidence>
<proteinExistence type="predicted"/>
<dbReference type="EMBL" id="JAGFNK010000402">
    <property type="protein sequence ID" value="KAI9450919.1"/>
    <property type="molecule type" value="Genomic_DNA"/>
</dbReference>
<accession>A0ACC0TXZ2</accession>
<sequence>MLRMQTGVIKSLLLLCILWCNTEAVCAQIKLGSNTVGTTRSAILDLNSANQGLLLPRITDTSATTGVSKYSPPDGMFIFFNTDKSLRIRKNGSWIKVIDSLNALQADWNQASTTALDYIKNKPTITNGTVTSIGLSSTDFTVSGSPVTTSGIITANLNTSGVTAGSYSTVTVNNKGIVTAGTNRSFSIVARTLGTSPTSFQPSTTRDAQVVYTVTINAVATLISGQAGTVFLEYSPNNSTWTTIGQVTHNIVTGLILNISETMQVSGYIPAGYFVRLRTSGAATITYVTGQEMLY</sequence>
<dbReference type="Proteomes" id="UP001207468">
    <property type="component" value="Unassembled WGS sequence"/>
</dbReference>
<reference evidence="1" key="1">
    <citation type="submission" date="2021-03" db="EMBL/GenBank/DDBJ databases">
        <title>Evolutionary priming and transition to the ectomycorrhizal habit in an iconic lineage of mushroom-forming fungi: is preadaptation a requirement?</title>
        <authorList>
            <consortium name="DOE Joint Genome Institute"/>
            <person name="Looney B.P."/>
            <person name="Miyauchi S."/>
            <person name="Morin E."/>
            <person name="Drula E."/>
            <person name="Courty P.E."/>
            <person name="Chicoki N."/>
            <person name="Fauchery L."/>
            <person name="Kohler A."/>
            <person name="Kuo A."/>
            <person name="LaButti K."/>
            <person name="Pangilinan J."/>
            <person name="Lipzen A."/>
            <person name="Riley R."/>
            <person name="Andreopoulos W."/>
            <person name="He G."/>
            <person name="Johnson J."/>
            <person name="Barry K.W."/>
            <person name="Grigoriev I.V."/>
            <person name="Nagy L."/>
            <person name="Hibbett D."/>
            <person name="Henrissat B."/>
            <person name="Matheny P.B."/>
            <person name="Labbe J."/>
            <person name="Martin A.F."/>
        </authorList>
    </citation>
    <scope>NUCLEOTIDE SEQUENCE</scope>
    <source>
        <strain evidence="1">BPL698</strain>
    </source>
</reference>
<protein>
    <submittedName>
        <fullName evidence="1">Uncharacterized protein</fullName>
    </submittedName>
</protein>
<keyword evidence="2" id="KW-1185">Reference proteome</keyword>